<evidence type="ECO:0000256" key="1">
    <source>
        <dbReference type="ARBA" id="ARBA00004141"/>
    </source>
</evidence>
<evidence type="ECO:0000256" key="3">
    <source>
        <dbReference type="ARBA" id="ARBA00022989"/>
    </source>
</evidence>
<evidence type="ECO:0000259" key="6">
    <source>
        <dbReference type="Pfam" id="PF04932"/>
    </source>
</evidence>
<name>A0A2M7TEU8_UNCKA</name>
<gene>
    <name evidence="7" type="ORF">COY32_06715</name>
</gene>
<dbReference type="InterPro" id="IPR007016">
    <property type="entry name" value="O-antigen_ligase-rel_domated"/>
</dbReference>
<dbReference type="AlphaFoldDB" id="A0A2M7TEU8"/>
<feature type="transmembrane region" description="Helical" evidence="5">
    <location>
        <begin position="35"/>
        <end position="54"/>
    </location>
</feature>
<dbReference type="InterPro" id="IPR051533">
    <property type="entry name" value="WaaL-like"/>
</dbReference>
<dbReference type="PANTHER" id="PTHR37422:SF13">
    <property type="entry name" value="LIPOPOLYSACCHARIDE BIOSYNTHESIS PROTEIN PA4999-RELATED"/>
    <property type="match status" value="1"/>
</dbReference>
<dbReference type="PANTHER" id="PTHR37422">
    <property type="entry name" value="TEICHURONIC ACID BIOSYNTHESIS PROTEIN TUAE"/>
    <property type="match status" value="1"/>
</dbReference>
<accession>A0A2M7TEU8</accession>
<evidence type="ECO:0000256" key="4">
    <source>
        <dbReference type="ARBA" id="ARBA00023136"/>
    </source>
</evidence>
<feature type="transmembrane region" description="Helical" evidence="5">
    <location>
        <begin position="239"/>
        <end position="262"/>
    </location>
</feature>
<dbReference type="Pfam" id="PF04932">
    <property type="entry name" value="Wzy_C"/>
    <property type="match status" value="1"/>
</dbReference>
<evidence type="ECO:0000256" key="5">
    <source>
        <dbReference type="SAM" id="Phobius"/>
    </source>
</evidence>
<dbReference type="GO" id="GO:0016020">
    <property type="term" value="C:membrane"/>
    <property type="evidence" value="ECO:0007669"/>
    <property type="project" value="UniProtKB-SubCell"/>
</dbReference>
<feature type="transmembrane region" description="Helical" evidence="5">
    <location>
        <begin position="172"/>
        <end position="191"/>
    </location>
</feature>
<feature type="transmembrane region" description="Helical" evidence="5">
    <location>
        <begin position="203"/>
        <end position="233"/>
    </location>
</feature>
<evidence type="ECO:0000313" key="7">
    <source>
        <dbReference type="EMBL" id="PIZ44295.1"/>
    </source>
</evidence>
<comment type="subcellular location">
    <subcellularLocation>
        <location evidence="1">Membrane</location>
        <topology evidence="1">Multi-pass membrane protein</topology>
    </subcellularLocation>
</comment>
<feature type="transmembrane region" description="Helical" evidence="5">
    <location>
        <begin position="130"/>
        <end position="152"/>
    </location>
</feature>
<evidence type="ECO:0000256" key="2">
    <source>
        <dbReference type="ARBA" id="ARBA00022692"/>
    </source>
</evidence>
<feature type="transmembrane region" description="Helical" evidence="5">
    <location>
        <begin position="7"/>
        <end position="29"/>
    </location>
</feature>
<keyword evidence="3 5" id="KW-1133">Transmembrane helix</keyword>
<comment type="caution">
    <text evidence="7">The sequence shown here is derived from an EMBL/GenBank/DDBJ whole genome shotgun (WGS) entry which is preliminary data.</text>
</comment>
<organism evidence="7 8">
    <name type="scientific">candidate division WWE3 bacterium CG_4_10_14_0_2_um_filter_41_14</name>
    <dbReference type="NCBI Taxonomy" id="1975072"/>
    <lineage>
        <taxon>Bacteria</taxon>
        <taxon>Katanobacteria</taxon>
    </lineage>
</organism>
<evidence type="ECO:0000313" key="8">
    <source>
        <dbReference type="Proteomes" id="UP000228920"/>
    </source>
</evidence>
<protein>
    <recommendedName>
        <fullName evidence="6">O-antigen ligase-related domain-containing protein</fullName>
    </recommendedName>
</protein>
<feature type="transmembrane region" description="Helical" evidence="5">
    <location>
        <begin position="329"/>
        <end position="350"/>
    </location>
</feature>
<feature type="transmembrane region" description="Helical" evidence="5">
    <location>
        <begin position="91"/>
        <end position="109"/>
    </location>
</feature>
<feature type="domain" description="O-antigen ligase-related" evidence="6">
    <location>
        <begin position="205"/>
        <end position="342"/>
    </location>
</feature>
<keyword evidence="2 5" id="KW-0812">Transmembrane</keyword>
<dbReference type="EMBL" id="PFNL01000185">
    <property type="protein sequence ID" value="PIZ44295.1"/>
    <property type="molecule type" value="Genomic_DNA"/>
</dbReference>
<proteinExistence type="predicted"/>
<keyword evidence="4 5" id="KW-0472">Membrane</keyword>
<sequence length="405" mass="45740">MKNNFKNALLVGQLVVIMCAPLYVIRFSFWGFPSTLLEILILILFALWIVFKVVTRELLSAIPRSMIIPGILIGIGVVLGIFLSVDVIGALGYVRAYFIEPIIVGYMLYDYIKKQPNVVFRGRIFETIHLVWLAVYGQALWLSVLGIFQLIIPSLIITASQASRAHGVFNTANALALIIGPVLAVELYRYVRRSKGISWVTLLDAILLTAFLLSQSLGGIVALLVVFGVVVLIRCVPHVSLIVFISLTVLTGLFMAFVPFIAPKTDNPWVRNGNTASIRICLWEGTQNLIRDNFLWGVGLRSFPNVYSQSYVTCDAEPLLYPHNLFYNFWVEIGVLGLLGFMLVFLRIFMSPNIYSYALLYAFVHGLFDVPYFKNDLSVMFWIFTALWLITKEQRDLGVRHNVRN</sequence>
<feature type="transmembrane region" description="Helical" evidence="5">
    <location>
        <begin position="66"/>
        <end position="85"/>
    </location>
</feature>
<dbReference type="Proteomes" id="UP000228920">
    <property type="component" value="Unassembled WGS sequence"/>
</dbReference>
<reference evidence="8" key="1">
    <citation type="submission" date="2017-09" db="EMBL/GenBank/DDBJ databases">
        <title>Depth-based differentiation of microbial function through sediment-hosted aquifers and enrichment of novel symbionts in the deep terrestrial subsurface.</title>
        <authorList>
            <person name="Probst A.J."/>
            <person name="Ladd B."/>
            <person name="Jarett J.K."/>
            <person name="Geller-Mcgrath D.E."/>
            <person name="Sieber C.M.K."/>
            <person name="Emerson J.B."/>
            <person name="Anantharaman K."/>
            <person name="Thomas B.C."/>
            <person name="Malmstrom R."/>
            <person name="Stieglmeier M."/>
            <person name="Klingl A."/>
            <person name="Woyke T."/>
            <person name="Ryan C.M."/>
            <person name="Banfield J.F."/>
        </authorList>
    </citation>
    <scope>NUCLEOTIDE SEQUENCE [LARGE SCALE GENOMIC DNA]</scope>
</reference>